<protein>
    <submittedName>
        <fullName evidence="2">RNA-directed DNA polymerase</fullName>
    </submittedName>
</protein>
<keyword evidence="2" id="KW-0808">Transferase</keyword>
<dbReference type="PROSITE" id="PS50878">
    <property type="entry name" value="RT_POL"/>
    <property type="match status" value="1"/>
</dbReference>
<dbReference type="EMBL" id="BLAY01000069">
    <property type="protein sequence ID" value="GET39590.1"/>
    <property type="molecule type" value="Genomic_DNA"/>
</dbReference>
<keyword evidence="2" id="KW-0695">RNA-directed DNA polymerase</keyword>
<dbReference type="InterPro" id="IPR051083">
    <property type="entry name" value="GrpII_Intron_Splice-Mob/Def"/>
</dbReference>
<sequence>MGDRATQALLKLALEPEWEALFEPNSYGLGPGRSAHDAIEAIHTAICQKAKYVLDADIAKCFDQINHEKLLAKLNTFPLFKRVIKTWLKSGVLDKGELFPTTEGTPQGGVLSPLLANIALHGLETEILQAFPTKVKRGDKWHLCQPQVIRYAEDFVILHPGKEEIERCQEIAGKWLAEIGL</sequence>
<reference evidence="2" key="1">
    <citation type="submission" date="2019-10" db="EMBL/GenBank/DDBJ databases">
        <title>Draft genome sequece of Microseira wollei NIES-4236.</title>
        <authorList>
            <person name="Yamaguchi H."/>
            <person name="Suzuki S."/>
            <person name="Kawachi M."/>
        </authorList>
    </citation>
    <scope>NUCLEOTIDE SEQUENCE</scope>
    <source>
        <strain evidence="2">NIES-4236</strain>
    </source>
</reference>
<proteinExistence type="predicted"/>
<evidence type="ECO:0000313" key="2">
    <source>
        <dbReference type="EMBL" id="GET39590.1"/>
    </source>
</evidence>
<keyword evidence="2" id="KW-0548">Nucleotidyltransferase</keyword>
<evidence type="ECO:0000313" key="3">
    <source>
        <dbReference type="Proteomes" id="UP001050975"/>
    </source>
</evidence>
<dbReference type="CDD" id="cd01651">
    <property type="entry name" value="RT_G2_intron"/>
    <property type="match status" value="1"/>
</dbReference>
<evidence type="ECO:0000259" key="1">
    <source>
        <dbReference type="PROSITE" id="PS50878"/>
    </source>
</evidence>
<feature type="domain" description="Reverse transcriptase" evidence="1">
    <location>
        <begin position="1"/>
        <end position="181"/>
    </location>
</feature>
<dbReference type="GO" id="GO:0003964">
    <property type="term" value="F:RNA-directed DNA polymerase activity"/>
    <property type="evidence" value="ECO:0007669"/>
    <property type="project" value="UniProtKB-KW"/>
</dbReference>
<name>A0AAV3XCJ4_9CYAN</name>
<dbReference type="SUPFAM" id="SSF56672">
    <property type="entry name" value="DNA/RNA polymerases"/>
    <property type="match status" value="1"/>
</dbReference>
<organism evidence="2 3">
    <name type="scientific">Microseira wollei NIES-4236</name>
    <dbReference type="NCBI Taxonomy" id="2530354"/>
    <lineage>
        <taxon>Bacteria</taxon>
        <taxon>Bacillati</taxon>
        <taxon>Cyanobacteriota</taxon>
        <taxon>Cyanophyceae</taxon>
        <taxon>Oscillatoriophycideae</taxon>
        <taxon>Aerosakkonematales</taxon>
        <taxon>Aerosakkonemataceae</taxon>
        <taxon>Microseira</taxon>
    </lineage>
</organism>
<keyword evidence="3" id="KW-1185">Reference proteome</keyword>
<accession>A0AAV3XCJ4</accession>
<dbReference type="Pfam" id="PF00078">
    <property type="entry name" value="RVT_1"/>
    <property type="match status" value="1"/>
</dbReference>
<comment type="caution">
    <text evidence="2">The sequence shown here is derived from an EMBL/GenBank/DDBJ whole genome shotgun (WGS) entry which is preliminary data.</text>
</comment>
<dbReference type="Proteomes" id="UP001050975">
    <property type="component" value="Unassembled WGS sequence"/>
</dbReference>
<dbReference type="InterPro" id="IPR000477">
    <property type="entry name" value="RT_dom"/>
</dbReference>
<dbReference type="RefSeq" id="WP_307731502.1">
    <property type="nucleotide sequence ID" value="NZ_BLAY01000069.1"/>
</dbReference>
<gene>
    <name evidence="2" type="ORF">MiSe_43610</name>
</gene>
<dbReference type="AlphaFoldDB" id="A0AAV3XCJ4"/>
<dbReference type="PANTHER" id="PTHR34047">
    <property type="entry name" value="NUCLEAR INTRON MATURASE 1, MITOCHONDRIAL-RELATED"/>
    <property type="match status" value="1"/>
</dbReference>
<dbReference type="PANTHER" id="PTHR34047:SF10">
    <property type="entry name" value="GROUP II INTRON-ASSOCIATED OPEN READING FRAME"/>
    <property type="match status" value="1"/>
</dbReference>
<dbReference type="InterPro" id="IPR043502">
    <property type="entry name" value="DNA/RNA_pol_sf"/>
</dbReference>